<dbReference type="AlphaFoldDB" id="A0A518CS74"/>
<dbReference type="EMBL" id="CP036281">
    <property type="protein sequence ID" value="QDU82068.1"/>
    <property type="molecule type" value="Genomic_DNA"/>
</dbReference>
<dbReference type="OrthoDB" id="215220at2"/>
<organism evidence="1 2">
    <name type="scientific">Polystyrenella longa</name>
    <dbReference type="NCBI Taxonomy" id="2528007"/>
    <lineage>
        <taxon>Bacteria</taxon>
        <taxon>Pseudomonadati</taxon>
        <taxon>Planctomycetota</taxon>
        <taxon>Planctomycetia</taxon>
        <taxon>Planctomycetales</taxon>
        <taxon>Planctomycetaceae</taxon>
        <taxon>Polystyrenella</taxon>
    </lineage>
</organism>
<dbReference type="Proteomes" id="UP000317178">
    <property type="component" value="Chromosome"/>
</dbReference>
<name>A0A518CS74_9PLAN</name>
<keyword evidence="2" id="KW-1185">Reference proteome</keyword>
<evidence type="ECO:0000313" key="1">
    <source>
        <dbReference type="EMBL" id="QDU82068.1"/>
    </source>
</evidence>
<accession>A0A518CS74</accession>
<protein>
    <submittedName>
        <fullName evidence="1">Uncharacterized protein</fullName>
    </submittedName>
</protein>
<proteinExistence type="predicted"/>
<evidence type="ECO:0000313" key="2">
    <source>
        <dbReference type="Proteomes" id="UP000317178"/>
    </source>
</evidence>
<reference evidence="1 2" key="1">
    <citation type="submission" date="2019-02" db="EMBL/GenBank/DDBJ databases">
        <title>Deep-cultivation of Planctomycetes and their phenomic and genomic characterization uncovers novel biology.</title>
        <authorList>
            <person name="Wiegand S."/>
            <person name="Jogler M."/>
            <person name="Boedeker C."/>
            <person name="Pinto D."/>
            <person name="Vollmers J."/>
            <person name="Rivas-Marin E."/>
            <person name="Kohn T."/>
            <person name="Peeters S.H."/>
            <person name="Heuer A."/>
            <person name="Rast P."/>
            <person name="Oberbeckmann S."/>
            <person name="Bunk B."/>
            <person name="Jeske O."/>
            <person name="Meyerdierks A."/>
            <person name="Storesund J.E."/>
            <person name="Kallscheuer N."/>
            <person name="Luecker S."/>
            <person name="Lage O.M."/>
            <person name="Pohl T."/>
            <person name="Merkel B.J."/>
            <person name="Hornburger P."/>
            <person name="Mueller R.-W."/>
            <person name="Bruemmer F."/>
            <person name="Labrenz M."/>
            <person name="Spormann A.M."/>
            <person name="Op den Camp H."/>
            <person name="Overmann J."/>
            <person name="Amann R."/>
            <person name="Jetten M.S.M."/>
            <person name="Mascher T."/>
            <person name="Medema M.H."/>
            <person name="Devos D.P."/>
            <person name="Kaster A.-K."/>
            <person name="Ovreas L."/>
            <person name="Rohde M."/>
            <person name="Galperin M.Y."/>
            <person name="Jogler C."/>
        </authorList>
    </citation>
    <scope>NUCLEOTIDE SEQUENCE [LARGE SCALE GENOMIC DNA]</scope>
    <source>
        <strain evidence="1 2">Pla110</strain>
    </source>
</reference>
<dbReference type="RefSeq" id="WP_144997943.1">
    <property type="nucleotide sequence ID" value="NZ_CP036281.1"/>
</dbReference>
<sequence>MTHLSKMFLTLALIGVGYGMGLAHQNLISEVRAQGPSRTEGVSTESLTRIRNSYATLADVQKDLVASGRQEVGLSVVNVLAIGAGGTRTLEDLERGTGVDPFTFGALYAGLADPSIRSEVSFDEDNRLMYRGKALRLYSPERMKKLFKDFEAITAGN</sequence>
<gene>
    <name evidence="1" type="ORF">Pla110_38230</name>
</gene>
<dbReference type="KEGG" id="plon:Pla110_38230"/>